<reference evidence="7 8" key="1">
    <citation type="journal article" date="2012" name="Science">
        <title>The Paleozoic origin of enzymatic lignin decomposition reconstructed from 31 fungal genomes.</title>
        <authorList>
            <person name="Floudas D."/>
            <person name="Binder M."/>
            <person name="Riley R."/>
            <person name="Barry K."/>
            <person name="Blanchette R.A."/>
            <person name="Henrissat B."/>
            <person name="Martinez A.T."/>
            <person name="Otillar R."/>
            <person name="Spatafora J.W."/>
            <person name="Yadav J.S."/>
            <person name="Aerts A."/>
            <person name="Benoit I."/>
            <person name="Boyd A."/>
            <person name="Carlson A."/>
            <person name="Copeland A."/>
            <person name="Coutinho P.M."/>
            <person name="de Vries R.P."/>
            <person name="Ferreira P."/>
            <person name="Findley K."/>
            <person name="Foster B."/>
            <person name="Gaskell J."/>
            <person name="Glotzer D."/>
            <person name="Gorecki P."/>
            <person name="Heitman J."/>
            <person name="Hesse C."/>
            <person name="Hori C."/>
            <person name="Igarashi K."/>
            <person name="Jurgens J.A."/>
            <person name="Kallen N."/>
            <person name="Kersten P."/>
            <person name="Kohler A."/>
            <person name="Kuees U."/>
            <person name="Kumar T.K.A."/>
            <person name="Kuo A."/>
            <person name="LaButti K."/>
            <person name="Larrondo L.F."/>
            <person name="Lindquist E."/>
            <person name="Ling A."/>
            <person name="Lombard V."/>
            <person name="Lucas S."/>
            <person name="Lundell T."/>
            <person name="Martin R."/>
            <person name="McLaughlin D.J."/>
            <person name="Morgenstern I."/>
            <person name="Morin E."/>
            <person name="Murat C."/>
            <person name="Nagy L.G."/>
            <person name="Nolan M."/>
            <person name="Ohm R.A."/>
            <person name="Patyshakuliyeva A."/>
            <person name="Rokas A."/>
            <person name="Ruiz-Duenas F.J."/>
            <person name="Sabat G."/>
            <person name="Salamov A."/>
            <person name="Samejima M."/>
            <person name="Schmutz J."/>
            <person name="Slot J.C."/>
            <person name="St John F."/>
            <person name="Stenlid J."/>
            <person name="Sun H."/>
            <person name="Sun S."/>
            <person name="Syed K."/>
            <person name="Tsang A."/>
            <person name="Wiebenga A."/>
            <person name="Young D."/>
            <person name="Pisabarro A."/>
            <person name="Eastwood D.C."/>
            <person name="Martin F."/>
            <person name="Cullen D."/>
            <person name="Grigoriev I.V."/>
            <person name="Hibbett D.S."/>
        </authorList>
    </citation>
    <scope>NUCLEOTIDE SEQUENCE [LARGE SCALE GENOMIC DNA]</scope>
    <source>
        <strain evidence="7 8">DJM-731 SS1</strain>
    </source>
</reference>
<feature type="domain" description="SWIM-type" evidence="6">
    <location>
        <begin position="83"/>
        <end position="119"/>
    </location>
</feature>
<keyword evidence="3" id="KW-0862">Zinc</keyword>
<keyword evidence="8" id="KW-1185">Reference proteome</keyword>
<feature type="region of interest" description="Disordered" evidence="5">
    <location>
        <begin position="158"/>
        <end position="185"/>
    </location>
</feature>
<evidence type="ECO:0000256" key="2">
    <source>
        <dbReference type="ARBA" id="ARBA00022771"/>
    </source>
</evidence>
<proteinExistence type="predicted"/>
<evidence type="ECO:0000313" key="8">
    <source>
        <dbReference type="Proteomes" id="UP000030653"/>
    </source>
</evidence>
<evidence type="ECO:0000313" key="7">
    <source>
        <dbReference type="EMBL" id="EJU04607.1"/>
    </source>
</evidence>
<dbReference type="SMART" id="SM00575">
    <property type="entry name" value="ZnF_PMZ"/>
    <property type="match status" value="1"/>
</dbReference>
<protein>
    <recommendedName>
        <fullName evidence="6">SWIM-type domain-containing protein</fullName>
    </recommendedName>
</protein>
<name>M5GDK8_DACPD</name>
<dbReference type="PROSITE" id="PS50966">
    <property type="entry name" value="ZF_SWIM"/>
    <property type="match status" value="1"/>
</dbReference>
<dbReference type="GO" id="GO:0008270">
    <property type="term" value="F:zinc ion binding"/>
    <property type="evidence" value="ECO:0007669"/>
    <property type="project" value="UniProtKB-KW"/>
</dbReference>
<dbReference type="Proteomes" id="UP000030653">
    <property type="component" value="Unassembled WGS sequence"/>
</dbReference>
<dbReference type="AlphaFoldDB" id="M5GDK8"/>
<evidence type="ECO:0000256" key="1">
    <source>
        <dbReference type="ARBA" id="ARBA00022723"/>
    </source>
</evidence>
<dbReference type="HOGENOM" id="CLU_1461261_0_0_1"/>
<organism evidence="7 8">
    <name type="scientific">Dacryopinax primogenitus (strain DJM 731)</name>
    <name type="common">Brown rot fungus</name>
    <dbReference type="NCBI Taxonomy" id="1858805"/>
    <lineage>
        <taxon>Eukaryota</taxon>
        <taxon>Fungi</taxon>
        <taxon>Dikarya</taxon>
        <taxon>Basidiomycota</taxon>
        <taxon>Agaricomycotina</taxon>
        <taxon>Dacrymycetes</taxon>
        <taxon>Dacrymycetales</taxon>
        <taxon>Dacrymycetaceae</taxon>
        <taxon>Dacryopinax</taxon>
    </lineage>
</organism>
<dbReference type="Pfam" id="PF04434">
    <property type="entry name" value="SWIM"/>
    <property type="match status" value="1"/>
</dbReference>
<sequence length="185" mass="21119">MNNVFRETRELPVLELLDYIWCHQMAHHYKRQTYALTLPSTDSDYVAKHLKVFTDNCVAAWTFKVTPSVHLQALVEGPGGDKYDVMLDPELKGGMCSCRFFQQYLVPCAHAIAACYEFNQAPGKYFDKCYLNSTLQEAYQVPYPMVLLSELDLDTALDPPQRKMHRGRPATVRKEPGAGPPRQTM</sequence>
<dbReference type="InterPro" id="IPR006564">
    <property type="entry name" value="Znf_PMZ"/>
</dbReference>
<accession>M5GDK8</accession>
<dbReference type="OrthoDB" id="1111462at2759"/>
<evidence type="ECO:0000256" key="4">
    <source>
        <dbReference type="PROSITE-ProRule" id="PRU00325"/>
    </source>
</evidence>
<dbReference type="EMBL" id="JH795857">
    <property type="protein sequence ID" value="EJU04607.1"/>
    <property type="molecule type" value="Genomic_DNA"/>
</dbReference>
<keyword evidence="1" id="KW-0479">Metal-binding</keyword>
<dbReference type="InterPro" id="IPR007527">
    <property type="entry name" value="Znf_SWIM"/>
</dbReference>
<gene>
    <name evidence="7" type="ORF">DACRYDRAFT_20299</name>
</gene>
<keyword evidence="2 4" id="KW-0863">Zinc-finger</keyword>
<evidence type="ECO:0000256" key="3">
    <source>
        <dbReference type="ARBA" id="ARBA00022833"/>
    </source>
</evidence>
<evidence type="ECO:0000256" key="5">
    <source>
        <dbReference type="SAM" id="MobiDB-lite"/>
    </source>
</evidence>
<dbReference type="GeneID" id="63686937"/>
<evidence type="ECO:0000259" key="6">
    <source>
        <dbReference type="PROSITE" id="PS50966"/>
    </source>
</evidence>
<dbReference type="RefSeq" id="XP_040631501.1">
    <property type="nucleotide sequence ID" value="XM_040771875.1"/>
</dbReference>